<gene>
    <name evidence="2" type="ORF">CLV81_1515</name>
</gene>
<name>A0A2T0MIU9_9FLAO</name>
<comment type="caution">
    <text evidence="2">The sequence shown here is derived from an EMBL/GenBank/DDBJ whole genome shotgun (WGS) entry which is preliminary data.</text>
</comment>
<evidence type="ECO:0000313" key="2">
    <source>
        <dbReference type="EMBL" id="PRX57510.1"/>
    </source>
</evidence>
<evidence type="ECO:0000256" key="1">
    <source>
        <dbReference type="SAM" id="Phobius"/>
    </source>
</evidence>
<accession>A0A2T0MIU9</accession>
<proteinExistence type="predicted"/>
<keyword evidence="1" id="KW-1133">Transmembrane helix</keyword>
<dbReference type="Proteomes" id="UP000237640">
    <property type="component" value="Unassembled WGS sequence"/>
</dbReference>
<dbReference type="AlphaFoldDB" id="A0A2T0MIU9"/>
<reference evidence="2 3" key="1">
    <citation type="submission" date="2018-03" db="EMBL/GenBank/DDBJ databases">
        <title>Genomic Encyclopedia of Archaeal and Bacterial Type Strains, Phase II (KMG-II): from individual species to whole genera.</title>
        <authorList>
            <person name="Goeker M."/>
        </authorList>
    </citation>
    <scope>NUCLEOTIDE SEQUENCE [LARGE SCALE GENOMIC DNA]</scope>
    <source>
        <strain evidence="2 3">DSM 25027</strain>
    </source>
</reference>
<keyword evidence="1" id="KW-0812">Transmembrane</keyword>
<evidence type="ECO:0000313" key="3">
    <source>
        <dbReference type="Proteomes" id="UP000237640"/>
    </source>
</evidence>
<keyword evidence="1" id="KW-0472">Membrane</keyword>
<dbReference type="EMBL" id="PVYX01000001">
    <property type="protein sequence ID" value="PRX57510.1"/>
    <property type="molecule type" value="Genomic_DNA"/>
</dbReference>
<feature type="transmembrane region" description="Helical" evidence="1">
    <location>
        <begin position="21"/>
        <end position="43"/>
    </location>
</feature>
<sequence>MIINYISITGTIKINDKITFILVYFSIFDISGYFLIGSGIYYWHIS</sequence>
<keyword evidence="3" id="KW-1185">Reference proteome</keyword>
<protein>
    <submittedName>
        <fullName evidence="2">Uncharacterized protein</fullName>
    </submittedName>
</protein>
<organism evidence="2 3">
    <name type="scientific">Flagellimonas meridianipacifica</name>
    <dbReference type="NCBI Taxonomy" id="1080225"/>
    <lineage>
        <taxon>Bacteria</taxon>
        <taxon>Pseudomonadati</taxon>
        <taxon>Bacteroidota</taxon>
        <taxon>Flavobacteriia</taxon>
        <taxon>Flavobacteriales</taxon>
        <taxon>Flavobacteriaceae</taxon>
        <taxon>Flagellimonas</taxon>
    </lineage>
</organism>